<evidence type="ECO:0000313" key="3">
    <source>
        <dbReference type="Proteomes" id="UP000708208"/>
    </source>
</evidence>
<keyword evidence="1" id="KW-0812">Transmembrane</keyword>
<evidence type="ECO:0000313" key="2">
    <source>
        <dbReference type="EMBL" id="CAG7731143.1"/>
    </source>
</evidence>
<dbReference type="Proteomes" id="UP000708208">
    <property type="component" value="Unassembled WGS sequence"/>
</dbReference>
<reference evidence="2" key="1">
    <citation type="submission" date="2021-06" db="EMBL/GenBank/DDBJ databases">
        <authorList>
            <person name="Hodson N. C."/>
            <person name="Mongue J. A."/>
            <person name="Jaron S. K."/>
        </authorList>
    </citation>
    <scope>NUCLEOTIDE SEQUENCE</scope>
</reference>
<name>A0A8J2K7N7_9HEXA</name>
<proteinExistence type="predicted"/>
<evidence type="ECO:0008006" key="4">
    <source>
        <dbReference type="Google" id="ProtNLM"/>
    </source>
</evidence>
<dbReference type="EMBL" id="CAJVCH010206765">
    <property type="protein sequence ID" value="CAG7731143.1"/>
    <property type="molecule type" value="Genomic_DNA"/>
</dbReference>
<comment type="caution">
    <text evidence="2">The sequence shown here is derived from an EMBL/GenBank/DDBJ whole genome shotgun (WGS) entry which is preliminary data.</text>
</comment>
<keyword evidence="1" id="KW-0472">Membrane</keyword>
<sequence>MSVFISTKCVQTRKIDLTMTAVAGEIVVLKSNCHHVDGRKMLKYLHLSIQARGAFVVPSISIPAFQTEIEKRSIPPAGQLRYRPTARFEWNQQLHQSAPCYLSNGDLWRIRFQVLPTFNPLLLPFSLLFDMKFLLVSVICLAIIFTVDAGHRRGRGGGGGGYGGGGRGGGGYGGGGGGYGGGGRGGGGGGYGGGGGGYGGGGRGGGGGGYGGGGGGYGGGGGGYGGGGRGGGGGGYGGGGGGYGGGGGGGGYGYGK</sequence>
<keyword evidence="1" id="KW-1133">Transmembrane helix</keyword>
<organism evidence="2 3">
    <name type="scientific">Allacma fusca</name>
    <dbReference type="NCBI Taxonomy" id="39272"/>
    <lineage>
        <taxon>Eukaryota</taxon>
        <taxon>Metazoa</taxon>
        <taxon>Ecdysozoa</taxon>
        <taxon>Arthropoda</taxon>
        <taxon>Hexapoda</taxon>
        <taxon>Collembola</taxon>
        <taxon>Symphypleona</taxon>
        <taxon>Sminthuridae</taxon>
        <taxon>Allacma</taxon>
    </lineage>
</organism>
<keyword evidence="3" id="KW-1185">Reference proteome</keyword>
<gene>
    <name evidence="2" type="ORF">AFUS01_LOCUS19750</name>
</gene>
<dbReference type="AlphaFoldDB" id="A0A8J2K7N7"/>
<protein>
    <recommendedName>
        <fullName evidence="4">Glycine-rich protein</fullName>
    </recommendedName>
</protein>
<evidence type="ECO:0000256" key="1">
    <source>
        <dbReference type="SAM" id="Phobius"/>
    </source>
</evidence>
<accession>A0A8J2K7N7</accession>
<feature type="transmembrane region" description="Helical" evidence="1">
    <location>
        <begin position="121"/>
        <end position="145"/>
    </location>
</feature>